<evidence type="ECO:0000256" key="3">
    <source>
        <dbReference type="ARBA" id="ARBA00023136"/>
    </source>
</evidence>
<keyword evidence="2 4" id="KW-1133">Transmembrane helix</keyword>
<dbReference type="Proteomes" id="UP000229081">
    <property type="component" value="Chromosome"/>
</dbReference>
<name>A0A2K8MPB8_9SPHN</name>
<dbReference type="AlphaFoldDB" id="A0A2K8MPB8"/>
<dbReference type="EMBL" id="CP024923">
    <property type="protein sequence ID" value="ATY33251.1"/>
    <property type="molecule type" value="Genomic_DNA"/>
</dbReference>
<keyword evidence="7" id="KW-1185">Reference proteome</keyword>
<sequence length="76" mass="8109">MTFFLAALLIAAMLAVVFVLIKGLVNMAQTTTKDLEGDGPSERALRSNKLMQQRILLQGVAIGIIALLLLILSAKG</sequence>
<protein>
    <recommendedName>
        <fullName evidence="5">HIG1 domain-containing protein</fullName>
    </recommendedName>
</protein>
<gene>
    <name evidence="6" type="ORF">CVN68_15830</name>
</gene>
<evidence type="ECO:0000313" key="6">
    <source>
        <dbReference type="EMBL" id="ATY33251.1"/>
    </source>
</evidence>
<organism evidence="6 7">
    <name type="scientific">Sphingomonas psychrotolerans</name>
    <dbReference type="NCBI Taxonomy" id="1327635"/>
    <lineage>
        <taxon>Bacteria</taxon>
        <taxon>Pseudomonadati</taxon>
        <taxon>Pseudomonadota</taxon>
        <taxon>Alphaproteobacteria</taxon>
        <taxon>Sphingomonadales</taxon>
        <taxon>Sphingomonadaceae</taxon>
        <taxon>Sphingomonas</taxon>
    </lineage>
</organism>
<evidence type="ECO:0000256" key="1">
    <source>
        <dbReference type="ARBA" id="ARBA00022692"/>
    </source>
</evidence>
<feature type="domain" description="HIG1" evidence="5">
    <location>
        <begin position="1"/>
        <end position="76"/>
    </location>
</feature>
<evidence type="ECO:0000259" key="5">
    <source>
        <dbReference type="PROSITE" id="PS51503"/>
    </source>
</evidence>
<evidence type="ECO:0000256" key="2">
    <source>
        <dbReference type="ARBA" id="ARBA00022989"/>
    </source>
</evidence>
<keyword evidence="1 4" id="KW-0812">Transmembrane</keyword>
<dbReference type="PROSITE" id="PS51503">
    <property type="entry name" value="HIG1"/>
    <property type="match status" value="1"/>
</dbReference>
<keyword evidence="3 4" id="KW-0472">Membrane</keyword>
<dbReference type="KEGG" id="sphc:CVN68_15830"/>
<reference evidence="6 7" key="1">
    <citation type="submission" date="2017-11" db="EMBL/GenBank/DDBJ databases">
        <title>Complete genome sequence of Sphingomonas sp. Strain Cra20, a psychrotolerant potential plant growth promoting rhizobacteria.</title>
        <authorList>
            <person name="Luo Y."/>
        </authorList>
    </citation>
    <scope>NUCLEOTIDE SEQUENCE [LARGE SCALE GENOMIC DNA]</scope>
    <source>
        <strain evidence="6 7">Cra20</strain>
    </source>
</reference>
<feature type="transmembrane region" description="Helical" evidence="4">
    <location>
        <begin position="55"/>
        <end position="74"/>
    </location>
</feature>
<proteinExistence type="predicted"/>
<evidence type="ECO:0000256" key="4">
    <source>
        <dbReference type="SAM" id="Phobius"/>
    </source>
</evidence>
<dbReference type="RefSeq" id="WP_100283055.1">
    <property type="nucleotide sequence ID" value="NZ_CP024923.1"/>
</dbReference>
<dbReference type="InterPro" id="IPR007667">
    <property type="entry name" value="Hypoxia_induced_domain"/>
</dbReference>
<evidence type="ECO:0000313" key="7">
    <source>
        <dbReference type="Proteomes" id="UP000229081"/>
    </source>
</evidence>
<accession>A0A2K8MPB8</accession>
<dbReference type="OrthoDB" id="7392120at2"/>
<dbReference type="NCBIfam" id="NF033233">
    <property type="entry name" value="twin_helix"/>
    <property type="match status" value="1"/>
</dbReference>
<dbReference type="Pfam" id="PF04588">
    <property type="entry name" value="HIG_1_N"/>
    <property type="match status" value="1"/>
</dbReference>